<accession>A0A6H0KPU4</accession>
<gene>
    <name evidence="1" type="ORF">BacF7301_13260</name>
</gene>
<dbReference type="Proteomes" id="UP000501780">
    <property type="component" value="Chromosome"/>
</dbReference>
<dbReference type="KEGG" id="bfc:BacF7301_13260"/>
<organism evidence="1 2">
    <name type="scientific">Bacteroides faecium</name>
    <dbReference type="NCBI Taxonomy" id="2715212"/>
    <lineage>
        <taxon>Bacteria</taxon>
        <taxon>Pseudomonadati</taxon>
        <taxon>Bacteroidota</taxon>
        <taxon>Bacteroidia</taxon>
        <taxon>Bacteroidales</taxon>
        <taxon>Bacteroidaceae</taxon>
        <taxon>Bacteroides</taxon>
    </lineage>
</organism>
<proteinExistence type="predicted"/>
<protein>
    <submittedName>
        <fullName evidence="1">Uncharacterized protein</fullName>
    </submittedName>
</protein>
<dbReference type="RefSeq" id="WP_167963501.1">
    <property type="nucleotide sequence ID" value="NZ_CP050831.1"/>
</dbReference>
<reference evidence="1 2" key="1">
    <citation type="submission" date="2020-03" db="EMBL/GenBank/DDBJ databases">
        <title>Genomic analysis of Bacteroides faecium CBA7301.</title>
        <authorList>
            <person name="Kim J."/>
            <person name="Roh S.W."/>
        </authorList>
    </citation>
    <scope>NUCLEOTIDE SEQUENCE [LARGE SCALE GENOMIC DNA]</scope>
    <source>
        <strain evidence="1 2">CBA7301</strain>
    </source>
</reference>
<evidence type="ECO:0000313" key="2">
    <source>
        <dbReference type="Proteomes" id="UP000501780"/>
    </source>
</evidence>
<sequence>MSERTRLLIMQTNLFRILSVVLLFAVLLCVSSCSKIEIKWQSVKSPDEINKTLLKVYIENSGSMDGYMCDGAELKDAIYGYVSKLNSFSDTTELNYINSQIIPYKKGLKSFIRDLNPLSFHHAGGNTGNSDIADMFEKILANTGDNVVSIFVSDCILDVPGGSASKFFVNRQIDIQNAFIKQLNRYENLGVEIFQLESTFNGWYYYNQGKEYLKDVKRPYYMWVIGNKHNLVQLNKNVPFSEIQHGIKNYFAYSTTSKVPFEITNKAGISSENLCICNPESDGKYRILLKANMGSTLQDDQILCDIENYEKLNSFVNVEKIDRILAKRSLYTHLLTLVVDKRELKSAGEKLSLNSLKHPDWLESVNDDSGKDVTKSMDKTTGIKYIVQGVADAYKTNSELAEMRFVISKK</sequence>
<dbReference type="EMBL" id="CP050831">
    <property type="protein sequence ID" value="QIU95051.1"/>
    <property type="molecule type" value="Genomic_DNA"/>
</dbReference>
<keyword evidence="2" id="KW-1185">Reference proteome</keyword>
<name>A0A6H0KPU4_9BACE</name>
<dbReference type="AlphaFoldDB" id="A0A6H0KPU4"/>
<evidence type="ECO:0000313" key="1">
    <source>
        <dbReference type="EMBL" id="QIU95051.1"/>
    </source>
</evidence>